<keyword evidence="7 9" id="KW-0503">Monooxygenase</keyword>
<dbReference type="SUPFAM" id="SSF48264">
    <property type="entry name" value="Cytochrome P450"/>
    <property type="match status" value="1"/>
</dbReference>
<dbReference type="PANTHER" id="PTHR46300">
    <property type="entry name" value="P450, PUTATIVE (EUROFUNG)-RELATED-RELATED"/>
    <property type="match status" value="1"/>
</dbReference>
<organism evidence="10">
    <name type="scientific">Talaromyces marneffei PM1</name>
    <dbReference type="NCBI Taxonomy" id="1077442"/>
    <lineage>
        <taxon>Eukaryota</taxon>
        <taxon>Fungi</taxon>
        <taxon>Dikarya</taxon>
        <taxon>Ascomycota</taxon>
        <taxon>Pezizomycotina</taxon>
        <taxon>Eurotiomycetes</taxon>
        <taxon>Eurotiomycetidae</taxon>
        <taxon>Eurotiales</taxon>
        <taxon>Trichocomaceae</taxon>
        <taxon>Talaromyces</taxon>
        <taxon>Talaromyces sect. Talaromyces</taxon>
    </lineage>
</organism>
<evidence type="ECO:0000256" key="8">
    <source>
        <dbReference type="PIRSR" id="PIRSR602401-1"/>
    </source>
</evidence>
<comment type="caution">
    <text evidence="10">The sequence shown here is derived from an EMBL/GenBank/DDBJ whole genome shotgun (WGS) entry which is preliminary data.</text>
</comment>
<evidence type="ECO:0000256" key="5">
    <source>
        <dbReference type="ARBA" id="ARBA00023002"/>
    </source>
</evidence>
<dbReference type="InterPro" id="IPR002401">
    <property type="entry name" value="Cyt_P450_E_grp-I"/>
</dbReference>
<gene>
    <name evidence="10" type="ORF">GQ26_0460540</name>
</gene>
<dbReference type="PANTHER" id="PTHR46300:SF1">
    <property type="entry name" value="P450, PUTATIVE (EUROFUNG)-RELATED"/>
    <property type="match status" value="1"/>
</dbReference>
<dbReference type="AlphaFoldDB" id="A0A093UPW3"/>
<evidence type="ECO:0000256" key="1">
    <source>
        <dbReference type="ARBA" id="ARBA00001971"/>
    </source>
</evidence>
<keyword evidence="3 8" id="KW-0349">Heme</keyword>
<proteinExistence type="inferred from homology"/>
<dbReference type="PRINTS" id="PR00463">
    <property type="entry name" value="EP450I"/>
</dbReference>
<reference evidence="10" key="1">
    <citation type="journal article" date="2014" name="PLoS Genet.">
        <title>Signature Gene Expression Reveals Novel Clues to the Molecular Mechanisms of Dimorphic Transition in Penicillium marneffei.</title>
        <authorList>
            <person name="Yang E."/>
            <person name="Wang G."/>
            <person name="Cai J."/>
            <person name="Woo P.C."/>
            <person name="Lau S.K."/>
            <person name="Yuen K.-Y."/>
            <person name="Chow W.-N."/>
            <person name="Lin X."/>
        </authorList>
    </citation>
    <scope>NUCLEOTIDE SEQUENCE [LARGE SCALE GENOMIC DNA]</scope>
    <source>
        <strain evidence="10">PM1</strain>
    </source>
</reference>
<keyword evidence="5 9" id="KW-0560">Oxidoreductase</keyword>
<comment type="cofactor">
    <cofactor evidence="1 8">
        <name>heme</name>
        <dbReference type="ChEBI" id="CHEBI:30413"/>
    </cofactor>
</comment>
<dbReference type="Pfam" id="PF00067">
    <property type="entry name" value="p450"/>
    <property type="match status" value="1"/>
</dbReference>
<dbReference type="PRINTS" id="PR00385">
    <property type="entry name" value="P450"/>
</dbReference>
<dbReference type="InterPro" id="IPR036396">
    <property type="entry name" value="Cyt_P450_sf"/>
</dbReference>
<protein>
    <submittedName>
        <fullName evidence="10">Fumitremorgin C synthase</fullName>
    </submittedName>
</protein>
<dbReference type="Gene3D" id="1.10.630.10">
    <property type="entry name" value="Cytochrome P450"/>
    <property type="match status" value="1"/>
</dbReference>
<comment type="similarity">
    <text evidence="2 9">Belongs to the cytochrome P450 family.</text>
</comment>
<dbReference type="InterPro" id="IPR050364">
    <property type="entry name" value="Cytochrome_P450_fung"/>
</dbReference>
<evidence type="ECO:0000313" key="10">
    <source>
        <dbReference type="EMBL" id="KFX42327.1"/>
    </source>
</evidence>
<keyword evidence="6 8" id="KW-0408">Iron</keyword>
<evidence type="ECO:0000256" key="4">
    <source>
        <dbReference type="ARBA" id="ARBA00022723"/>
    </source>
</evidence>
<evidence type="ECO:0000256" key="9">
    <source>
        <dbReference type="RuleBase" id="RU000461"/>
    </source>
</evidence>
<dbReference type="CDD" id="cd11065">
    <property type="entry name" value="CYP64-like"/>
    <property type="match status" value="1"/>
</dbReference>
<evidence type="ECO:0000256" key="2">
    <source>
        <dbReference type="ARBA" id="ARBA00010617"/>
    </source>
</evidence>
<accession>A0A093UPW3</accession>
<dbReference type="InterPro" id="IPR017972">
    <property type="entry name" value="Cyt_P450_CS"/>
</dbReference>
<dbReference type="EMBL" id="JPOX01000046">
    <property type="protein sequence ID" value="KFX42327.1"/>
    <property type="molecule type" value="Genomic_DNA"/>
</dbReference>
<sequence length="529" mass="60537">MLEYSNDIPFSWMGILNSGSASFPYVAVVICSALIFYKYCYPGHALPLPPGPVPLPVIGNLHQLTGGNPFEQFEKWHKKYGALISIRAGQRTIIVISSYEIAHDLLDKQSAVYSSRPKLNIASKHLARDMSMALMPCSKKWQTHRRMVVSLLNSAATKRYQAVLDIESKQVVHELLTSHDFSSSFERYITSLLFTLAYGIRVESITRPEISEMRYVLHCLKDGLNNVTMAVVELFPLLDHLPRFMAPWKQFWQERHNRTIKFMLQNLQYARSKQKSSWTWAREVQQALNHAGKDGDSEVAYLVGTMNEAGIETTPSAMCTAIKALLLNPAAAKRAQQEIDTIVGPDRLPQVDDAPEMPFMEALIEEVLRWQPVTPLGAPHSTDTDQEYMGYRIPRGSIIMQNYYGMAHDSNTCPEPYKFKPERWLQDPDLRVFSPFGYGRRKCPGEQMARNSIFIVLSRILWGYNINHVVRDGQTIEVDEWDIEHHFTSAPAPFEVSFEVRDEHRRKIIEREFQSMEKNASEILKKVAP</sequence>
<keyword evidence="4 8" id="KW-0479">Metal-binding</keyword>
<dbReference type="GO" id="GO:0005506">
    <property type="term" value="F:iron ion binding"/>
    <property type="evidence" value="ECO:0007669"/>
    <property type="project" value="InterPro"/>
</dbReference>
<dbReference type="HOGENOM" id="CLU_001570_2_1_1"/>
<name>A0A093UPW3_TALMA</name>
<feature type="binding site" description="axial binding residue" evidence="8">
    <location>
        <position position="443"/>
    </location>
    <ligand>
        <name>heme</name>
        <dbReference type="ChEBI" id="CHEBI:30413"/>
    </ligand>
    <ligandPart>
        <name>Fe</name>
        <dbReference type="ChEBI" id="CHEBI:18248"/>
    </ligandPart>
</feature>
<dbReference type="GO" id="GO:0004497">
    <property type="term" value="F:monooxygenase activity"/>
    <property type="evidence" value="ECO:0007669"/>
    <property type="project" value="UniProtKB-KW"/>
</dbReference>
<evidence type="ECO:0000256" key="3">
    <source>
        <dbReference type="ARBA" id="ARBA00022617"/>
    </source>
</evidence>
<dbReference type="InterPro" id="IPR001128">
    <property type="entry name" value="Cyt_P450"/>
</dbReference>
<evidence type="ECO:0000256" key="6">
    <source>
        <dbReference type="ARBA" id="ARBA00023004"/>
    </source>
</evidence>
<evidence type="ECO:0000256" key="7">
    <source>
        <dbReference type="ARBA" id="ARBA00023033"/>
    </source>
</evidence>
<dbReference type="GO" id="GO:0020037">
    <property type="term" value="F:heme binding"/>
    <property type="evidence" value="ECO:0007669"/>
    <property type="project" value="InterPro"/>
</dbReference>
<dbReference type="SMR" id="A0A093UPW3"/>
<dbReference type="GO" id="GO:0016705">
    <property type="term" value="F:oxidoreductase activity, acting on paired donors, with incorporation or reduction of molecular oxygen"/>
    <property type="evidence" value="ECO:0007669"/>
    <property type="project" value="InterPro"/>
</dbReference>
<dbReference type="PROSITE" id="PS00086">
    <property type="entry name" value="CYTOCHROME_P450"/>
    <property type="match status" value="1"/>
</dbReference>
<dbReference type="eggNOG" id="KOG0156">
    <property type="taxonomic scope" value="Eukaryota"/>
</dbReference>